<dbReference type="Gene3D" id="3.40.190.10">
    <property type="entry name" value="Periplasmic binding protein-like II"/>
    <property type="match status" value="2"/>
</dbReference>
<comment type="similarity">
    <text evidence="2">Belongs to the prokaryotic sulfate-binding protein family.</text>
</comment>
<keyword evidence="4 7" id="KW-0732">Signal</keyword>
<dbReference type="Proteomes" id="UP001319883">
    <property type="component" value="Unassembled WGS sequence"/>
</dbReference>
<name>A0ABS7WVL5_9GAMM</name>
<dbReference type="NCBIfam" id="NF008106">
    <property type="entry name" value="PRK10852.1"/>
    <property type="match status" value="1"/>
</dbReference>
<dbReference type="RefSeq" id="WP_163649217.1">
    <property type="nucleotide sequence ID" value="NZ_JAGXFC010000001.1"/>
</dbReference>
<organism evidence="8 9">
    <name type="scientific">Modicisalibacter tunisiensis</name>
    <dbReference type="NCBI Taxonomy" id="390637"/>
    <lineage>
        <taxon>Bacteria</taxon>
        <taxon>Pseudomonadati</taxon>
        <taxon>Pseudomonadota</taxon>
        <taxon>Gammaproteobacteria</taxon>
        <taxon>Oceanospirillales</taxon>
        <taxon>Halomonadaceae</taxon>
        <taxon>Modicisalibacter</taxon>
    </lineage>
</organism>
<dbReference type="NCBIfam" id="TIGR00971">
    <property type="entry name" value="3a0106s03"/>
    <property type="match status" value="1"/>
</dbReference>
<dbReference type="EMBL" id="JAGXFD010000001">
    <property type="protein sequence ID" value="MBZ9566214.1"/>
    <property type="molecule type" value="Genomic_DNA"/>
</dbReference>
<evidence type="ECO:0000313" key="8">
    <source>
        <dbReference type="EMBL" id="MBZ9566214.1"/>
    </source>
</evidence>
<evidence type="ECO:0000256" key="1">
    <source>
        <dbReference type="ARBA" id="ARBA00004418"/>
    </source>
</evidence>
<dbReference type="PROSITE" id="PS00757">
    <property type="entry name" value="PROK_SULFATE_BIND_2"/>
    <property type="match status" value="1"/>
</dbReference>
<dbReference type="CDD" id="cd01005">
    <property type="entry name" value="PBP2_CysP"/>
    <property type="match status" value="1"/>
</dbReference>
<gene>
    <name evidence="8" type="ORF">KGQ91_00680</name>
</gene>
<dbReference type="PANTHER" id="PTHR30368">
    <property type="entry name" value="SULFATE-BINDING PROTEIN"/>
    <property type="match status" value="1"/>
</dbReference>
<feature type="signal peptide" evidence="7">
    <location>
        <begin position="1"/>
        <end position="28"/>
    </location>
</feature>
<dbReference type="InterPro" id="IPR000957">
    <property type="entry name" value="Sulphate/thiosulphate-bd_CS"/>
</dbReference>
<dbReference type="SUPFAM" id="SSF53850">
    <property type="entry name" value="Periplasmic binding protein-like II"/>
    <property type="match status" value="1"/>
</dbReference>
<comment type="subcellular location">
    <subcellularLocation>
        <location evidence="1">Periplasm</location>
    </subcellularLocation>
</comment>
<evidence type="ECO:0000256" key="4">
    <source>
        <dbReference type="ARBA" id="ARBA00022729"/>
    </source>
</evidence>
<feature type="chain" id="PRO_5045797169" evidence="7">
    <location>
        <begin position="29"/>
        <end position="340"/>
    </location>
</feature>
<dbReference type="InterPro" id="IPR034408">
    <property type="entry name" value="Sulphate/thiosulphate_BS"/>
</dbReference>
<evidence type="ECO:0000256" key="2">
    <source>
        <dbReference type="ARBA" id="ARBA00006099"/>
    </source>
</evidence>
<proteinExistence type="inferred from homology"/>
<dbReference type="PROSITE" id="PS00401">
    <property type="entry name" value="PROK_SULFATE_BIND_1"/>
    <property type="match status" value="1"/>
</dbReference>
<sequence>MLHLSPTIKHWLALGVLGSSILSGSALAKDIELLNVSYDPTRELYKQYNAWFEDYWKEQTGDTLQVKQSHGGSGGQARSIIDGSPADVATLAVSVDIQGIVENSNLIEPGWQSELPYNSAPYTTVQVFLVREGNPKDIHNWDDLVREDVQVITPNPKTSGGARWNFLAAYGWALDQYGSEDKARDYINKLYKNVPVLDSGARGATNTFVQRHIGDVLITYENEALLATEELGPDQFDIVVPKKTVLVETPVAVVDANAKKHGTTKVATAYLEKLFEPKAQKIAAENYYRPRDNDILAEFSDRYADVDTFTVEEKFGSWEKAQAKFFDDGGVFDQIYQPQG</sequence>
<evidence type="ECO:0000256" key="3">
    <source>
        <dbReference type="ARBA" id="ARBA00022448"/>
    </source>
</evidence>
<keyword evidence="5" id="KW-0574">Periplasm</keyword>
<keyword evidence="9" id="KW-1185">Reference proteome</keyword>
<keyword evidence="3" id="KW-0813">Transport</keyword>
<accession>A0ABS7WVL5</accession>
<comment type="caution">
    <text evidence="8">The sequence shown here is derived from an EMBL/GenBank/DDBJ whole genome shotgun (WGS) entry which is preliminary data.</text>
</comment>
<dbReference type="Pfam" id="PF13531">
    <property type="entry name" value="SBP_bac_11"/>
    <property type="match status" value="1"/>
</dbReference>
<reference evidence="8 9" key="1">
    <citation type="submission" date="2021-05" db="EMBL/GenBank/DDBJ databases">
        <title>Petroleum and Energy Research Collection (APPE): ex situ preservation of microbial diversity associated with the oil industry and exploitation of its biotechnological potential.</title>
        <authorList>
            <person name="Paixao C.T.M."/>
            <person name="Gomes M.B."/>
            <person name="Oliveira V.M."/>
        </authorList>
    </citation>
    <scope>NUCLEOTIDE SEQUENCE [LARGE SCALE GENOMIC DNA]</scope>
    <source>
        <strain evidence="8 9">LIT2</strain>
    </source>
</reference>
<keyword evidence="6" id="KW-0764">Sulfate transport</keyword>
<dbReference type="PANTHER" id="PTHR30368:SF1">
    <property type="entry name" value="THIOSULFATE-BINDING PROTEIN"/>
    <property type="match status" value="1"/>
</dbReference>
<evidence type="ECO:0000256" key="5">
    <source>
        <dbReference type="ARBA" id="ARBA00022764"/>
    </source>
</evidence>
<evidence type="ECO:0000256" key="7">
    <source>
        <dbReference type="SAM" id="SignalP"/>
    </source>
</evidence>
<evidence type="ECO:0000313" key="9">
    <source>
        <dbReference type="Proteomes" id="UP001319883"/>
    </source>
</evidence>
<dbReference type="InterPro" id="IPR005669">
    <property type="entry name" value="Thiosulph/SO4-bd"/>
</dbReference>
<dbReference type="NCBIfam" id="NF008022">
    <property type="entry name" value="PRK10752.1"/>
    <property type="match status" value="1"/>
</dbReference>
<protein>
    <submittedName>
        <fullName evidence="8">Sulfate ABC transporter substrate-binding protein</fullName>
    </submittedName>
</protein>
<evidence type="ECO:0000256" key="6">
    <source>
        <dbReference type="ARBA" id="ARBA00023032"/>
    </source>
</evidence>